<feature type="compositionally biased region" description="Polar residues" evidence="1">
    <location>
        <begin position="14"/>
        <end position="24"/>
    </location>
</feature>
<dbReference type="InterPro" id="IPR010502">
    <property type="entry name" value="Carb-bd_dom_fam9"/>
</dbReference>
<organism evidence="3 4">
    <name type="scientific">Stigmatella aurantiaca (strain DW4/3-1)</name>
    <dbReference type="NCBI Taxonomy" id="378806"/>
    <lineage>
        <taxon>Bacteria</taxon>
        <taxon>Pseudomonadati</taxon>
        <taxon>Myxococcota</taxon>
        <taxon>Myxococcia</taxon>
        <taxon>Myxococcales</taxon>
        <taxon>Cystobacterineae</taxon>
        <taxon>Archangiaceae</taxon>
        <taxon>Stigmatella</taxon>
    </lineage>
</organism>
<proteinExistence type="predicted"/>
<dbReference type="GO" id="GO:0004553">
    <property type="term" value="F:hydrolase activity, hydrolyzing O-glycosyl compounds"/>
    <property type="evidence" value="ECO:0007669"/>
    <property type="project" value="InterPro"/>
</dbReference>
<accession>Q08SH5</accession>
<dbReference type="EMBL" id="AAMD01000163">
    <property type="protein sequence ID" value="EAU63443.1"/>
    <property type="molecule type" value="Genomic_DNA"/>
</dbReference>
<evidence type="ECO:0000259" key="2">
    <source>
        <dbReference type="Pfam" id="PF06452"/>
    </source>
</evidence>
<dbReference type="Proteomes" id="UP000032702">
    <property type="component" value="Unassembled WGS sequence"/>
</dbReference>
<sequence length="433" mass="47791">MSIRSCVDSWTARGGNNSEGQGQRRSPGRRVVAWMRPLPRVFLLPLLSLLLAACRDEQAGPRPRTPGTSGASAQIKTLGAAPADLTFRSGASLGGGALIYLGSRVSPVQPSAGQRVQLSHYFQAVRQPPEGFSLFVHLVDPGSGQMVANADHEFQNGAAPMASWPVGQVVEDVHTVQMPPVPVRVMLGFWRGDERLAVDDPRAQDGANRLLGPELGIAPELPEYKVQRVSKPPVLDGVLDDAAWKEATPVVLRGSFDGRSVSLRTEARMLYDEANLYVAFDVEDPDVWGTLRTRDAPIYEQEVVEVFLDANADGKTYNELQVSPHNVIFDAYFPARRQGMDLSWDSGMKTAVKVRGTLDDPADRDEGWTVEMQIPFARLAEVPRVPPQKGDRWRFNLYRLEHLGRRGVEGQAFSPLFIGDFHALPRFGWLTFD</sequence>
<dbReference type="PATRIC" id="fig|378806.16.peg.2315"/>
<protein>
    <recommendedName>
        <fullName evidence="2">Carbohydrate-binding domain-containing protein</fullName>
    </recommendedName>
</protein>
<reference evidence="3 4" key="1">
    <citation type="submission" date="2006-04" db="EMBL/GenBank/DDBJ databases">
        <authorList>
            <person name="Nierman W.C."/>
        </authorList>
    </citation>
    <scope>NUCLEOTIDE SEQUENCE [LARGE SCALE GENOMIC DNA]</scope>
    <source>
        <strain evidence="3 4">DW4/3-1</strain>
    </source>
</reference>
<dbReference type="AlphaFoldDB" id="Q08SH5"/>
<feature type="domain" description="Carbohydrate-binding" evidence="2">
    <location>
        <begin position="235"/>
        <end position="379"/>
    </location>
</feature>
<dbReference type="SUPFAM" id="SSF49344">
    <property type="entry name" value="CBD9-like"/>
    <property type="match status" value="1"/>
</dbReference>
<dbReference type="GO" id="GO:0016052">
    <property type="term" value="P:carbohydrate catabolic process"/>
    <property type="evidence" value="ECO:0007669"/>
    <property type="project" value="InterPro"/>
</dbReference>
<dbReference type="CDD" id="cd09620">
    <property type="entry name" value="CBM9_like_3"/>
    <property type="match status" value="1"/>
</dbReference>
<dbReference type="Pfam" id="PF06452">
    <property type="entry name" value="CBM9_1"/>
    <property type="match status" value="1"/>
</dbReference>
<name>Q08SH5_STIAD</name>
<gene>
    <name evidence="3" type="ORF">STIAU_4722</name>
</gene>
<dbReference type="PANTHER" id="PTHR35532">
    <property type="entry name" value="SIMILAR TO POLYHYDROXYALKANOATE DEPOLYMERASE"/>
    <property type="match status" value="1"/>
</dbReference>
<dbReference type="GO" id="GO:0030246">
    <property type="term" value="F:carbohydrate binding"/>
    <property type="evidence" value="ECO:0007669"/>
    <property type="project" value="InterPro"/>
</dbReference>
<evidence type="ECO:0000313" key="4">
    <source>
        <dbReference type="Proteomes" id="UP000032702"/>
    </source>
</evidence>
<dbReference type="Gene3D" id="2.60.40.1190">
    <property type="match status" value="1"/>
</dbReference>
<evidence type="ECO:0000313" key="3">
    <source>
        <dbReference type="EMBL" id="EAU63443.1"/>
    </source>
</evidence>
<comment type="caution">
    <text evidence="3">The sequence shown here is derived from an EMBL/GenBank/DDBJ whole genome shotgun (WGS) entry which is preliminary data.</text>
</comment>
<dbReference type="PANTHER" id="PTHR35532:SF5">
    <property type="entry name" value="CARBOHYDRATE-BINDING DOMAIN-CONTAINING PROTEIN"/>
    <property type="match status" value="1"/>
</dbReference>
<evidence type="ECO:0000256" key="1">
    <source>
        <dbReference type="SAM" id="MobiDB-lite"/>
    </source>
</evidence>
<feature type="region of interest" description="Disordered" evidence="1">
    <location>
        <begin position="1"/>
        <end position="28"/>
    </location>
</feature>